<evidence type="ECO:0000313" key="8">
    <source>
        <dbReference type="Proteomes" id="UP001501321"/>
    </source>
</evidence>
<dbReference type="Gene3D" id="3.30.450.20">
    <property type="entry name" value="PAS domain"/>
    <property type="match status" value="1"/>
</dbReference>
<gene>
    <name evidence="7" type="ORF">GCM10023095_09360</name>
</gene>
<evidence type="ECO:0000256" key="4">
    <source>
        <dbReference type="PROSITE-ProRule" id="PRU00284"/>
    </source>
</evidence>
<evidence type="ECO:0000256" key="3">
    <source>
        <dbReference type="ARBA" id="ARBA00029447"/>
    </source>
</evidence>
<dbReference type="Pfam" id="PF00015">
    <property type="entry name" value="MCPsignal"/>
    <property type="match status" value="1"/>
</dbReference>
<sequence length="776" mass="83916">MRIKTKLMLAILGTGVLPLICAMGVISFSISDQLGSALYQQSADKLTAVREVRREQIHDYFQQLQTIVTSLADSPNTALAMRDLANGFEADAQPDAQEQAALKVFYQQTVLKQYQQQDPAADARLMDDYLSQADGAMQFYQARYLAQNPNPLGAKAKLDQAAAKGKFASRYDRYHGTYHPVFRKMLDEFGFYDLFLINEQGRVVYSVFKEADFAAPLASGALASSGLARAWHAAQQADRGQVRLTDFSPYFPSYGAPAAFLSVPIFEGESRLGSLIVQLPQAQLNDLMTSRQQWTNLGLGQTGEAFLVGADGLARSDSRLLLTEPDRFLAEVGASGQQSPAALQAMADRHIATGYLQLDQDLVQRGLAGESAVIQGTDYAGRQAILSFAPVEVMGQTWLVVAQMMRDEANASLLSILGSLTRDTLIILLVVVVLAVLVGLTTARKLVSPLRELVDSFQELARGQGNLGVQLASARRQDEIGELSVAFNAFIGNIRQIVLEVTAAAGELKQVAQRQRQQMSQTLSGMTEQRAKSQNIASAMTEFAASIDEVARNSQDTFDAMTQADAVTAAGAGKANRSAGDIQQLAQGTQASADAMGQLSQQIQDISSVLEEINGIAAQTSLLALNAAIEAARAGELGRGFAVVADEVRSLSARTQGATVNIQERIGQLRQAAELSVSQGNQTRQHAQSSLQLVEETASEIQQLRQLVGDVQDRHAQITTALGQQQSTVKEMERHIGEIHALSQSGEEHTGRVAKEAEQLQLLSSRLDELVARFAT</sequence>
<dbReference type="PROSITE" id="PS50885">
    <property type="entry name" value="HAMP"/>
    <property type="match status" value="1"/>
</dbReference>
<evidence type="ECO:0000256" key="2">
    <source>
        <dbReference type="ARBA" id="ARBA00023224"/>
    </source>
</evidence>
<feature type="domain" description="HAMP" evidence="6">
    <location>
        <begin position="444"/>
        <end position="499"/>
    </location>
</feature>
<dbReference type="SMART" id="SM00283">
    <property type="entry name" value="MA"/>
    <property type="match status" value="1"/>
</dbReference>
<dbReference type="PANTHER" id="PTHR32089">
    <property type="entry name" value="METHYL-ACCEPTING CHEMOTAXIS PROTEIN MCPB"/>
    <property type="match status" value="1"/>
</dbReference>
<evidence type="ECO:0000259" key="5">
    <source>
        <dbReference type="PROSITE" id="PS50111"/>
    </source>
</evidence>
<keyword evidence="2 4" id="KW-0807">Transducer</keyword>
<comment type="caution">
    <text evidence="7">The sequence shown here is derived from an EMBL/GenBank/DDBJ whole genome shotgun (WGS) entry which is preliminary data.</text>
</comment>
<dbReference type="SMART" id="SM00304">
    <property type="entry name" value="HAMP"/>
    <property type="match status" value="2"/>
</dbReference>
<organism evidence="7 8">
    <name type="scientific">Pseudaeromonas paramecii</name>
    <dbReference type="NCBI Taxonomy" id="2138166"/>
    <lineage>
        <taxon>Bacteria</taxon>
        <taxon>Pseudomonadati</taxon>
        <taxon>Pseudomonadota</taxon>
        <taxon>Gammaproteobacteria</taxon>
        <taxon>Aeromonadales</taxon>
        <taxon>Aeromonadaceae</taxon>
        <taxon>Pseudaeromonas</taxon>
    </lineage>
</organism>
<dbReference type="RefSeq" id="WP_345010571.1">
    <property type="nucleotide sequence ID" value="NZ_BAABFC010000007.1"/>
</dbReference>
<reference evidence="8" key="1">
    <citation type="journal article" date="2019" name="Int. J. Syst. Evol. Microbiol.">
        <title>The Global Catalogue of Microorganisms (GCM) 10K type strain sequencing project: providing services to taxonomists for standard genome sequencing and annotation.</title>
        <authorList>
            <consortium name="The Broad Institute Genomics Platform"/>
            <consortium name="The Broad Institute Genome Sequencing Center for Infectious Disease"/>
            <person name="Wu L."/>
            <person name="Ma J."/>
        </authorList>
    </citation>
    <scope>NUCLEOTIDE SEQUENCE [LARGE SCALE GENOMIC DNA]</scope>
    <source>
        <strain evidence="8">JCM 32226</strain>
    </source>
</reference>
<dbReference type="EMBL" id="BAABFC010000007">
    <property type="protein sequence ID" value="GAA4495688.1"/>
    <property type="molecule type" value="Genomic_DNA"/>
</dbReference>
<accession>A0ABP8Q3K9</accession>
<dbReference type="Proteomes" id="UP001501321">
    <property type="component" value="Unassembled WGS sequence"/>
</dbReference>
<dbReference type="PANTHER" id="PTHR32089:SF112">
    <property type="entry name" value="LYSOZYME-LIKE PROTEIN-RELATED"/>
    <property type="match status" value="1"/>
</dbReference>
<dbReference type="PROSITE" id="PS50111">
    <property type="entry name" value="CHEMOTAXIS_TRANSDUC_2"/>
    <property type="match status" value="1"/>
</dbReference>
<feature type="domain" description="Methyl-accepting transducer" evidence="5">
    <location>
        <begin position="504"/>
        <end position="740"/>
    </location>
</feature>
<keyword evidence="8" id="KW-1185">Reference proteome</keyword>
<name>A0ABP8Q3K9_9GAMM</name>
<evidence type="ECO:0000256" key="1">
    <source>
        <dbReference type="ARBA" id="ARBA00004370"/>
    </source>
</evidence>
<dbReference type="Pfam" id="PF00672">
    <property type="entry name" value="HAMP"/>
    <property type="match status" value="1"/>
</dbReference>
<dbReference type="InterPro" id="IPR003660">
    <property type="entry name" value="HAMP_dom"/>
</dbReference>
<dbReference type="Gene3D" id="1.10.287.950">
    <property type="entry name" value="Methyl-accepting chemotaxis protein"/>
    <property type="match status" value="1"/>
</dbReference>
<dbReference type="InterPro" id="IPR004089">
    <property type="entry name" value="MCPsignal_dom"/>
</dbReference>
<evidence type="ECO:0000313" key="7">
    <source>
        <dbReference type="EMBL" id="GAA4495688.1"/>
    </source>
</evidence>
<protein>
    <submittedName>
        <fullName evidence="7">Methyl-accepting chemotaxis protein</fullName>
    </submittedName>
</protein>
<dbReference type="CDD" id="cd18774">
    <property type="entry name" value="PDC2_HK_sensor"/>
    <property type="match status" value="1"/>
</dbReference>
<dbReference type="CDD" id="cd06225">
    <property type="entry name" value="HAMP"/>
    <property type="match status" value="1"/>
</dbReference>
<comment type="subcellular location">
    <subcellularLocation>
        <location evidence="1">Membrane</location>
    </subcellularLocation>
</comment>
<comment type="similarity">
    <text evidence="3">Belongs to the methyl-accepting chemotaxis (MCP) protein family.</text>
</comment>
<evidence type="ECO:0000259" key="6">
    <source>
        <dbReference type="PROSITE" id="PS50885"/>
    </source>
</evidence>
<proteinExistence type="inferred from homology"/>
<dbReference type="SUPFAM" id="SSF58104">
    <property type="entry name" value="Methyl-accepting chemotaxis protein (MCP) signaling domain"/>
    <property type="match status" value="1"/>
</dbReference>